<comment type="caution">
    <text evidence="1">The sequence shown here is derived from an EMBL/GenBank/DDBJ whole genome shotgun (WGS) entry which is preliminary data.</text>
</comment>
<evidence type="ECO:0000313" key="2">
    <source>
        <dbReference type="Proteomes" id="UP000018861"/>
    </source>
</evidence>
<gene>
    <name evidence="1" type="ORF">JCM6292_3050</name>
</gene>
<dbReference type="AlphaFoldDB" id="W4PA11"/>
<protein>
    <submittedName>
        <fullName evidence="1">Arylsulfatase</fullName>
    </submittedName>
</protein>
<reference evidence="1 2" key="1">
    <citation type="journal article" date="2014" name="Genome Announc.">
        <title>Draft Genome Sequences of Three Strains of Bacteroides pyogenes Isolated from a Cat and Swine.</title>
        <authorList>
            <person name="Sakamoto M."/>
            <person name="Oshima K."/>
            <person name="Suda W."/>
            <person name="Kitamura K."/>
            <person name="Iida T."/>
            <person name="Hattori M."/>
            <person name="Ohkuma M."/>
        </authorList>
    </citation>
    <scope>NUCLEOTIDE SEQUENCE [LARGE SCALE GENOMIC DNA]</scope>
    <source>
        <strain evidence="1 2">JCM 6292</strain>
    </source>
</reference>
<dbReference type="Proteomes" id="UP000018861">
    <property type="component" value="Unassembled WGS sequence"/>
</dbReference>
<accession>W4PA11</accession>
<proteinExistence type="predicted"/>
<dbReference type="EMBL" id="BAIQ01000038">
    <property type="protein sequence ID" value="GAE16597.1"/>
    <property type="molecule type" value="Genomic_DNA"/>
</dbReference>
<dbReference type="InterPro" id="IPR017850">
    <property type="entry name" value="Alkaline_phosphatase_core_sf"/>
</dbReference>
<name>W4PA11_9BACE</name>
<organism evidence="1 2">
    <name type="scientific">Bacteroides pyogenes JCM 6292</name>
    <dbReference type="NCBI Taxonomy" id="1235809"/>
    <lineage>
        <taxon>Bacteria</taxon>
        <taxon>Pseudomonadati</taxon>
        <taxon>Bacteroidota</taxon>
        <taxon>Bacteroidia</taxon>
        <taxon>Bacteroidales</taxon>
        <taxon>Bacteroidaceae</taxon>
        <taxon>Bacteroides</taxon>
    </lineage>
</organism>
<evidence type="ECO:0000313" key="1">
    <source>
        <dbReference type="EMBL" id="GAE16597.1"/>
    </source>
</evidence>
<dbReference type="SUPFAM" id="SSF53649">
    <property type="entry name" value="Alkaline phosphatase-like"/>
    <property type="match status" value="1"/>
</dbReference>
<sequence>MCTSFYGLYSVQAEATDRKNERPNILWLTFEDTSAYEFGCYGNKGYILPMQTVLLLAAYSL</sequence>